<dbReference type="Proteomes" id="UP000003947">
    <property type="component" value="Unassembled WGS sequence"/>
</dbReference>
<dbReference type="InterPro" id="IPR009057">
    <property type="entry name" value="Homeodomain-like_sf"/>
</dbReference>
<dbReference type="SUPFAM" id="SSF46689">
    <property type="entry name" value="Homeodomain-like"/>
    <property type="match status" value="1"/>
</dbReference>
<sequence>MQTRIEMSALATPKDQFAYWREIVCETWFGLWAERTDSGPFHATIELHGIGDVQMARAHLPEHRMGRSASEVARLSQTAYCLHYLHGGAVHGVYQGVEYEAGPGDLLLFDTAEPCDSFVITQPVQSTILHVPRNLLDRHLTSLNRTKVCVHGGDGMGALLSGYLVTLSQTISTLPPEAMSKAGSILCDLAAAAFQPAGSISSDQGGIRQARLATARQFVTSNLADPELSIGKVAAHLKVSGRYVQKLFESTGTTFSELLVSARLDACHQALTDLRQSRRTIADIAFSSGFNDLSWFYRCYKQRWSETPGDTRARTCGPS</sequence>
<dbReference type="SMART" id="SM00342">
    <property type="entry name" value="HTH_ARAC"/>
    <property type="match status" value="1"/>
</dbReference>
<evidence type="ECO:0000256" key="2">
    <source>
        <dbReference type="ARBA" id="ARBA00023125"/>
    </source>
</evidence>
<dbReference type="AlphaFoldDB" id="I4Z3K7"/>
<dbReference type="GO" id="GO:0043565">
    <property type="term" value="F:sequence-specific DNA binding"/>
    <property type="evidence" value="ECO:0007669"/>
    <property type="project" value="InterPro"/>
</dbReference>
<keyword evidence="6" id="KW-1185">Reference proteome</keyword>
<evidence type="ECO:0000256" key="1">
    <source>
        <dbReference type="ARBA" id="ARBA00023015"/>
    </source>
</evidence>
<keyword evidence="3" id="KW-0804">Transcription</keyword>
<keyword evidence="1" id="KW-0805">Transcription regulation</keyword>
<protein>
    <submittedName>
        <fullName evidence="5">DNA-binding domain-containing protein, AraC-type</fullName>
    </submittedName>
</protein>
<evidence type="ECO:0000313" key="6">
    <source>
        <dbReference type="Proteomes" id="UP000003947"/>
    </source>
</evidence>
<organism evidence="5 6">
    <name type="scientific">Microvirga lotononidis</name>
    <dbReference type="NCBI Taxonomy" id="864069"/>
    <lineage>
        <taxon>Bacteria</taxon>
        <taxon>Pseudomonadati</taxon>
        <taxon>Pseudomonadota</taxon>
        <taxon>Alphaproteobacteria</taxon>
        <taxon>Hyphomicrobiales</taxon>
        <taxon>Methylobacteriaceae</taxon>
        <taxon>Microvirga</taxon>
    </lineage>
</organism>
<dbReference type="GO" id="GO:0003700">
    <property type="term" value="F:DNA-binding transcription factor activity"/>
    <property type="evidence" value="ECO:0007669"/>
    <property type="project" value="InterPro"/>
</dbReference>
<dbReference type="eggNOG" id="COG2207">
    <property type="taxonomic scope" value="Bacteria"/>
</dbReference>
<dbReference type="HOGENOM" id="CLU_049704_4_1_5"/>
<dbReference type="InterPro" id="IPR018060">
    <property type="entry name" value="HTH_AraC"/>
</dbReference>
<dbReference type="STRING" id="864069.MicloDRAFT_00003260"/>
<reference evidence="5 6" key="1">
    <citation type="submission" date="2012-02" db="EMBL/GenBank/DDBJ databases">
        <title>Improved High-Quality Draft sequence of Microvirga sp. WSM3557.</title>
        <authorList>
            <consortium name="US DOE Joint Genome Institute"/>
            <person name="Lucas S."/>
            <person name="Han J."/>
            <person name="Lapidus A."/>
            <person name="Cheng J.-F."/>
            <person name="Goodwin L."/>
            <person name="Pitluck S."/>
            <person name="Peters L."/>
            <person name="Zhang X."/>
            <person name="Detter J.C."/>
            <person name="Han C."/>
            <person name="Tapia R."/>
            <person name="Land M."/>
            <person name="Hauser L."/>
            <person name="Kyrpides N."/>
            <person name="Ivanova N."/>
            <person name="Pagani I."/>
            <person name="Brau L."/>
            <person name="Yates R."/>
            <person name="O'Hara G."/>
            <person name="Rui T."/>
            <person name="Howieson J."/>
            <person name="Reeve W."/>
            <person name="Woyke T."/>
        </authorList>
    </citation>
    <scope>NUCLEOTIDE SEQUENCE [LARGE SCALE GENOMIC DNA]</scope>
    <source>
        <strain evidence="5 6">WSM3557</strain>
    </source>
</reference>
<dbReference type="PATRIC" id="fig|864069.3.peg.346"/>
<dbReference type="OrthoDB" id="252470at2"/>
<gene>
    <name evidence="5" type="ORF">MicloDRAFT_00003260</name>
</gene>
<dbReference type="Pfam" id="PF14525">
    <property type="entry name" value="AraC_binding_2"/>
    <property type="match status" value="1"/>
</dbReference>
<dbReference type="PROSITE" id="PS01124">
    <property type="entry name" value="HTH_ARAC_FAMILY_2"/>
    <property type="match status" value="1"/>
</dbReference>
<dbReference type="EMBL" id="JH660635">
    <property type="protein sequence ID" value="EIM30799.1"/>
    <property type="molecule type" value="Genomic_DNA"/>
</dbReference>
<dbReference type="InterPro" id="IPR035418">
    <property type="entry name" value="AraC-bd_2"/>
</dbReference>
<evidence type="ECO:0000259" key="4">
    <source>
        <dbReference type="PROSITE" id="PS01124"/>
    </source>
</evidence>
<name>I4Z3K7_9HYPH</name>
<dbReference type="InterPro" id="IPR050204">
    <property type="entry name" value="AraC_XylS_family_regulators"/>
</dbReference>
<dbReference type="RefSeq" id="WP_009488922.1">
    <property type="nucleotide sequence ID" value="NZ_CP141050.1"/>
</dbReference>
<dbReference type="Gene3D" id="1.10.10.60">
    <property type="entry name" value="Homeodomain-like"/>
    <property type="match status" value="1"/>
</dbReference>
<feature type="domain" description="HTH araC/xylS-type" evidence="4">
    <location>
        <begin position="213"/>
        <end position="314"/>
    </location>
</feature>
<dbReference type="Pfam" id="PF12833">
    <property type="entry name" value="HTH_18"/>
    <property type="match status" value="1"/>
</dbReference>
<accession>I4Z3K7</accession>
<proteinExistence type="predicted"/>
<dbReference type="PANTHER" id="PTHR46796:SF6">
    <property type="entry name" value="ARAC SUBFAMILY"/>
    <property type="match status" value="1"/>
</dbReference>
<evidence type="ECO:0000313" key="5">
    <source>
        <dbReference type="EMBL" id="EIM30799.1"/>
    </source>
</evidence>
<evidence type="ECO:0000256" key="3">
    <source>
        <dbReference type="ARBA" id="ARBA00023163"/>
    </source>
</evidence>
<dbReference type="PANTHER" id="PTHR46796">
    <property type="entry name" value="HTH-TYPE TRANSCRIPTIONAL ACTIVATOR RHAS-RELATED"/>
    <property type="match status" value="1"/>
</dbReference>
<keyword evidence="2 5" id="KW-0238">DNA-binding</keyword>